<comment type="caution">
    <text evidence="2">The sequence shown here is derived from an EMBL/GenBank/DDBJ whole genome shotgun (WGS) entry which is preliminary data.</text>
</comment>
<evidence type="ECO:0000256" key="1">
    <source>
        <dbReference type="SAM" id="Phobius"/>
    </source>
</evidence>
<name>A0A0F9B2F3_9ZZZZ</name>
<keyword evidence="1" id="KW-0472">Membrane</keyword>
<evidence type="ECO:0000313" key="2">
    <source>
        <dbReference type="EMBL" id="KKL07972.1"/>
    </source>
</evidence>
<reference evidence="2" key="1">
    <citation type="journal article" date="2015" name="Nature">
        <title>Complex archaea that bridge the gap between prokaryotes and eukaryotes.</title>
        <authorList>
            <person name="Spang A."/>
            <person name="Saw J.H."/>
            <person name="Jorgensen S.L."/>
            <person name="Zaremba-Niedzwiedzka K."/>
            <person name="Martijn J."/>
            <person name="Lind A.E."/>
            <person name="van Eijk R."/>
            <person name="Schleper C."/>
            <person name="Guy L."/>
            <person name="Ettema T.J."/>
        </authorList>
    </citation>
    <scope>NUCLEOTIDE SEQUENCE</scope>
</reference>
<sequence length="63" mass="7508">MVWMWLSGFGIGFGVAWIVSYYFVVRPLINTQRDMRYQGFVHDRAPTKLKLEPEVKKLMRNET</sequence>
<dbReference type="EMBL" id="LAZR01043070">
    <property type="protein sequence ID" value="KKL07972.1"/>
    <property type="molecule type" value="Genomic_DNA"/>
</dbReference>
<feature type="transmembrane region" description="Helical" evidence="1">
    <location>
        <begin position="6"/>
        <end position="25"/>
    </location>
</feature>
<keyword evidence="1" id="KW-1133">Transmembrane helix</keyword>
<protein>
    <submittedName>
        <fullName evidence="2">Uncharacterized protein</fullName>
    </submittedName>
</protein>
<accession>A0A0F9B2F3</accession>
<dbReference type="AlphaFoldDB" id="A0A0F9B2F3"/>
<keyword evidence="1" id="KW-0812">Transmembrane</keyword>
<organism evidence="2">
    <name type="scientific">marine sediment metagenome</name>
    <dbReference type="NCBI Taxonomy" id="412755"/>
    <lineage>
        <taxon>unclassified sequences</taxon>
        <taxon>metagenomes</taxon>
        <taxon>ecological metagenomes</taxon>
    </lineage>
</organism>
<gene>
    <name evidence="2" type="ORF">LCGC14_2580620</name>
</gene>
<proteinExistence type="predicted"/>